<proteinExistence type="predicted"/>
<sequence length="187" mass="21563">MKDAFISDNQGLEKLMNRDTSSNQSHQITLGNLRGYAVLLENSLDHIPEEVEKTFIENFAFRFTYLSLQLFYKFEVQAIRITGMVECLTQGPPPEIETCLRLQLAQAHLLLDDIDHASIDQLEWEEVAVISIWEDYWSQMEKSTWKSMKVENLLKAVDEVRIGIAFLEDDLCSSTDENMSIFSSCEE</sequence>
<dbReference type="EMBL" id="GL883096">
    <property type="protein sequence ID" value="EGG09998.1"/>
    <property type="molecule type" value="Genomic_DNA"/>
</dbReference>
<gene>
    <name evidence="1" type="ORF">MELLADRAFT_103737</name>
</gene>
<protein>
    <submittedName>
        <fullName evidence="1">Uncharacterized protein</fullName>
    </submittedName>
</protein>
<dbReference type="AlphaFoldDB" id="F4RC76"/>
<dbReference type="KEGG" id="mlr:MELLADRAFT_103737"/>
<dbReference type="RefSeq" id="XP_007407052.1">
    <property type="nucleotide sequence ID" value="XM_007406990.1"/>
</dbReference>
<dbReference type="HOGENOM" id="CLU_1447996_0_0_1"/>
<accession>F4RC76</accession>
<dbReference type="InParanoid" id="F4RC76"/>
<evidence type="ECO:0000313" key="1">
    <source>
        <dbReference type="EMBL" id="EGG09998.1"/>
    </source>
</evidence>
<name>F4RC76_MELLP</name>
<organism evidence="2">
    <name type="scientific">Melampsora larici-populina (strain 98AG31 / pathotype 3-4-7)</name>
    <name type="common">Poplar leaf rust fungus</name>
    <dbReference type="NCBI Taxonomy" id="747676"/>
    <lineage>
        <taxon>Eukaryota</taxon>
        <taxon>Fungi</taxon>
        <taxon>Dikarya</taxon>
        <taxon>Basidiomycota</taxon>
        <taxon>Pucciniomycotina</taxon>
        <taxon>Pucciniomycetes</taxon>
        <taxon>Pucciniales</taxon>
        <taxon>Melampsoraceae</taxon>
        <taxon>Melampsora</taxon>
    </lineage>
</organism>
<evidence type="ECO:0000313" key="2">
    <source>
        <dbReference type="Proteomes" id="UP000001072"/>
    </source>
</evidence>
<dbReference type="GeneID" id="18922066"/>
<reference evidence="2" key="1">
    <citation type="journal article" date="2011" name="Proc. Natl. Acad. Sci. U.S.A.">
        <title>Obligate biotrophy features unraveled by the genomic analysis of rust fungi.</title>
        <authorList>
            <person name="Duplessis S."/>
            <person name="Cuomo C.A."/>
            <person name="Lin Y.-C."/>
            <person name="Aerts A."/>
            <person name="Tisserant E."/>
            <person name="Veneault-Fourrey C."/>
            <person name="Joly D.L."/>
            <person name="Hacquard S."/>
            <person name="Amselem J."/>
            <person name="Cantarel B.L."/>
            <person name="Chiu R."/>
            <person name="Coutinho P.M."/>
            <person name="Feau N."/>
            <person name="Field M."/>
            <person name="Frey P."/>
            <person name="Gelhaye E."/>
            <person name="Goldberg J."/>
            <person name="Grabherr M.G."/>
            <person name="Kodira C.D."/>
            <person name="Kohler A."/>
            <person name="Kuees U."/>
            <person name="Lindquist E.A."/>
            <person name="Lucas S.M."/>
            <person name="Mago R."/>
            <person name="Mauceli E."/>
            <person name="Morin E."/>
            <person name="Murat C."/>
            <person name="Pangilinan J.L."/>
            <person name="Park R."/>
            <person name="Pearson M."/>
            <person name="Quesneville H."/>
            <person name="Rouhier N."/>
            <person name="Sakthikumar S."/>
            <person name="Salamov A.A."/>
            <person name="Schmutz J."/>
            <person name="Selles B."/>
            <person name="Shapiro H."/>
            <person name="Tanguay P."/>
            <person name="Tuskan G.A."/>
            <person name="Henrissat B."/>
            <person name="Van de Peer Y."/>
            <person name="Rouze P."/>
            <person name="Ellis J.G."/>
            <person name="Dodds P.N."/>
            <person name="Schein J.E."/>
            <person name="Zhong S."/>
            <person name="Hamelin R.C."/>
            <person name="Grigoriev I.V."/>
            <person name="Szabo L.J."/>
            <person name="Martin F."/>
        </authorList>
    </citation>
    <scope>NUCLEOTIDE SEQUENCE [LARGE SCALE GENOMIC DNA]</scope>
    <source>
        <strain evidence="2">98AG31 / pathotype 3-4-7</strain>
    </source>
</reference>
<dbReference type="Proteomes" id="UP000001072">
    <property type="component" value="Unassembled WGS sequence"/>
</dbReference>
<dbReference type="VEuPathDB" id="FungiDB:MELLADRAFT_103737"/>
<keyword evidence="2" id="KW-1185">Reference proteome</keyword>